<comment type="caution">
    <text evidence="1">The sequence shown here is derived from an EMBL/GenBank/DDBJ whole genome shotgun (WGS) entry which is preliminary data.</text>
</comment>
<name>A0A4Q7ECB4_9CYAN</name>
<sequence>MTNKLSPINRDDGPALAHFGDGTLFLYDHPFVLSGLDKYRARPDGELTHQEVVLSQQNVLDSKASTHIPDVK</sequence>
<dbReference type="AlphaFoldDB" id="A0A4Q7ECB4"/>
<gene>
    <name evidence="1" type="ORF">DYY88_08795</name>
</gene>
<organism evidence="1 2">
    <name type="scientific">Leptolyngbya iicbica LK</name>
    <dbReference type="NCBI Taxonomy" id="2294035"/>
    <lineage>
        <taxon>Bacteria</taxon>
        <taxon>Bacillati</taxon>
        <taxon>Cyanobacteriota</taxon>
        <taxon>Cyanophyceae</taxon>
        <taxon>Leptolyngbyales</taxon>
        <taxon>Leptolyngbyaceae</taxon>
        <taxon>Leptolyngbya group</taxon>
        <taxon>Leptolyngbya</taxon>
        <taxon>Leptolyngbya iicbica</taxon>
    </lineage>
</organism>
<dbReference type="RefSeq" id="WP_044151350.1">
    <property type="nucleotide sequence ID" value="NZ_QVFV01000002.1"/>
</dbReference>
<protein>
    <submittedName>
        <fullName evidence="1">Uncharacterized protein</fullName>
    </submittedName>
</protein>
<accession>A0A4Q7ECB4</accession>
<proteinExistence type="predicted"/>
<reference evidence="1 2" key="1">
    <citation type="submission" date="2018-11" db="EMBL/GenBank/DDBJ databases">
        <title>Whole genome sequencing of an environmental sample.</title>
        <authorList>
            <person name="Sarangi A.N."/>
            <person name="Singh D."/>
            <person name="Tripathy S."/>
        </authorList>
    </citation>
    <scope>NUCLEOTIDE SEQUENCE [LARGE SCALE GENOMIC DNA]</scope>
    <source>
        <strain evidence="1 2">Lakshadweep</strain>
    </source>
</reference>
<dbReference type="EMBL" id="QVFV01000002">
    <property type="protein sequence ID" value="RZM78875.1"/>
    <property type="molecule type" value="Genomic_DNA"/>
</dbReference>
<dbReference type="Proteomes" id="UP000292459">
    <property type="component" value="Unassembled WGS sequence"/>
</dbReference>
<keyword evidence="2" id="KW-1185">Reference proteome</keyword>
<evidence type="ECO:0000313" key="1">
    <source>
        <dbReference type="EMBL" id="RZM78875.1"/>
    </source>
</evidence>
<evidence type="ECO:0000313" key="2">
    <source>
        <dbReference type="Proteomes" id="UP000292459"/>
    </source>
</evidence>